<evidence type="ECO:0000256" key="8">
    <source>
        <dbReference type="ARBA" id="ARBA00022884"/>
    </source>
</evidence>
<dbReference type="SMART" id="SM00490">
    <property type="entry name" value="HELICc"/>
    <property type="match status" value="1"/>
</dbReference>
<dbReference type="OrthoDB" id="64767at2759"/>
<evidence type="ECO:0000256" key="5">
    <source>
        <dbReference type="ARBA" id="ARBA00022801"/>
    </source>
</evidence>
<keyword evidence="8" id="KW-0694">RNA-binding</keyword>
<dbReference type="PIRSF" id="PIRSF005198">
    <property type="entry name" value="Antiviral_helicase_SKI2"/>
    <property type="match status" value="1"/>
</dbReference>
<dbReference type="InterPro" id="IPR001650">
    <property type="entry name" value="Helicase_C-like"/>
</dbReference>
<keyword evidence="3" id="KW-0963">Cytoplasm</keyword>
<dbReference type="Pfam" id="PF21408">
    <property type="entry name" value="MTR4-like_stalk"/>
    <property type="match status" value="1"/>
</dbReference>
<dbReference type="SUPFAM" id="SSF52540">
    <property type="entry name" value="P-loop containing nucleoside triphosphate hydrolases"/>
    <property type="match status" value="1"/>
</dbReference>
<dbReference type="Pfam" id="PF00270">
    <property type="entry name" value="DEAD"/>
    <property type="match status" value="1"/>
</dbReference>
<dbReference type="InterPro" id="IPR050699">
    <property type="entry name" value="RNA-DNA_Helicase"/>
</dbReference>
<dbReference type="FunFam" id="3.40.50.300:FF:000987">
    <property type="entry name" value="DEAD/DEAH box RNA helicase"/>
    <property type="match status" value="1"/>
</dbReference>
<evidence type="ECO:0000256" key="6">
    <source>
        <dbReference type="ARBA" id="ARBA00022806"/>
    </source>
</evidence>
<dbReference type="InterPro" id="IPR012961">
    <property type="entry name" value="Ski2/MTR4_C"/>
</dbReference>
<dbReference type="RefSeq" id="XP_025596416.1">
    <property type="nucleotide sequence ID" value="XM_025741011.1"/>
</dbReference>
<dbReference type="PROSITE" id="PS51192">
    <property type="entry name" value="HELICASE_ATP_BIND_1"/>
    <property type="match status" value="1"/>
</dbReference>
<evidence type="ECO:0000256" key="1">
    <source>
        <dbReference type="ARBA" id="ARBA00004496"/>
    </source>
</evidence>
<proteinExistence type="inferred from homology"/>
<dbReference type="GO" id="GO:0016787">
    <property type="term" value="F:hydrolase activity"/>
    <property type="evidence" value="ECO:0007669"/>
    <property type="project" value="UniProtKB-KW"/>
</dbReference>
<dbReference type="GO" id="GO:0003724">
    <property type="term" value="F:RNA helicase activity"/>
    <property type="evidence" value="ECO:0007669"/>
    <property type="project" value="InterPro"/>
</dbReference>
<feature type="region of interest" description="Disordered" evidence="9">
    <location>
        <begin position="380"/>
        <end position="450"/>
    </location>
</feature>
<evidence type="ECO:0000313" key="12">
    <source>
        <dbReference type="EMBL" id="PWN96137.1"/>
    </source>
</evidence>
<protein>
    <submittedName>
        <fullName evidence="12">Antiviral helicase</fullName>
    </submittedName>
</protein>
<dbReference type="AlphaFoldDB" id="A0A316Z2W5"/>
<sequence length="1130" mass="124154">MFAPGGLDEVLKGDGAGDDDAEEEEERGLRICASGLSRGFRSRAQREAESSEAALELDDDDEVPELDFTPDAHLKILSREVKPRAPFYRAAVQPSDAAKESTSSAVHDAELDELLPAAPPGANLGLGASRAARRRLESKRDWAHVVDVNATMGDFHKLVPDMAHKFPFELDPFQKEAVYHLEQRDSVFVAAHTSAGKTVVAEYAIALAQKHMTRCIYTSPIKALSNQKFRDFKQTFGAQNVGILTGDVQINPEAPCLIMTTEILRSMLYRGADLIRDVEFVIFDEVHYVNDQERGVVWEEVIILCPQHINLILLSATVPNTKEFADWVGRTKKKDIYVISTPKRPVPLEHFLYAGKELHKIVDTRGQFLGSGVRAATEALRRKQDKEREAAGLAPIGRGGAAGGRGGAGRGGPQGAGRGAPRGARGGARSGAPALRGRGGGGSAAGGNSRPGFGGDKSLWINLVNLLRKRDLLPVVVFVFSKRRCEEYASSMPNTDLCNAREKSEVHILIEKSLTRLKGSDKSLPQIARMRELLARGIGVHHGGLLPIVKEVVEMLFQRGLVKVLFATETFAMGVNMPARSVVFSGIRKHDGHGFRELLAGEYTQMSGRAGRRGLDPTGVVIINANEDVPDTGILNKMLLGQATKLSSQFRLTYNMILNLLRVEALKVEEMIKRSFSENASQRLLPDQQRKVKEVERQLARLPAVPPEREEDISRYYDLAHAAVASNQGMLEVALAQPQGSKMLAAGRVLVLRDEHFDFDVAVVVRSVADGLFLVLAAVSPERKAGTLDVESGKVTPLWPATLRDRPATGLVYDLREVPLSSIVLLTPHLLKIETSMIMAHRISAMQRTADMLAPLVAEMGAADAVPEVDWSRLRRLEFQEALRSRDGYASRLAQHTACTTHESFASEYAMMHARKALGTRIKALNLSISDQNLDLLPDYQQRIAVLKTLRFVDPVSEAVLLKGRVACEINSADELLLTELILDNFFNALTPQESVALLSVFIFQEKTDMQPELLPRLAEGYATIIATSERVSAVQAAHHLNHTDFETALKTGLVEVVFEWASGMPFSKITDLTDVAEGTIVRCITRLDETCREVRDAARVIGDADLFQKMEAAQECIRRDIIACASLYV</sequence>
<dbReference type="InterPro" id="IPR016438">
    <property type="entry name" value="SKI2-like"/>
</dbReference>
<dbReference type="Proteomes" id="UP000245946">
    <property type="component" value="Unassembled WGS sequence"/>
</dbReference>
<comment type="subcellular location">
    <subcellularLocation>
        <location evidence="1">Cytoplasm</location>
    </subcellularLocation>
</comment>
<name>A0A316Z2W5_9BASI</name>
<reference evidence="12 13" key="1">
    <citation type="journal article" date="2018" name="Mol. Biol. Evol.">
        <title>Broad Genomic Sampling Reveals a Smut Pathogenic Ancestry of the Fungal Clade Ustilaginomycotina.</title>
        <authorList>
            <person name="Kijpornyongpan T."/>
            <person name="Mondo S.J."/>
            <person name="Barry K."/>
            <person name="Sandor L."/>
            <person name="Lee J."/>
            <person name="Lipzen A."/>
            <person name="Pangilinan J."/>
            <person name="LaButti K."/>
            <person name="Hainaut M."/>
            <person name="Henrissat B."/>
            <person name="Grigoriev I.V."/>
            <person name="Spatafora J.W."/>
            <person name="Aime M.C."/>
        </authorList>
    </citation>
    <scope>NUCLEOTIDE SEQUENCE [LARGE SCALE GENOMIC DNA]</scope>
    <source>
        <strain evidence="12 13">MCA 4186</strain>
    </source>
</reference>
<evidence type="ECO:0000256" key="9">
    <source>
        <dbReference type="SAM" id="MobiDB-lite"/>
    </source>
</evidence>
<feature type="compositionally biased region" description="Basic and acidic residues" evidence="9">
    <location>
        <begin position="380"/>
        <end position="390"/>
    </location>
</feature>
<evidence type="ECO:0000313" key="13">
    <source>
        <dbReference type="Proteomes" id="UP000245946"/>
    </source>
</evidence>
<keyword evidence="7" id="KW-0067">ATP-binding</keyword>
<dbReference type="PROSITE" id="PS51194">
    <property type="entry name" value="HELICASE_CTER"/>
    <property type="match status" value="1"/>
</dbReference>
<evidence type="ECO:0000259" key="11">
    <source>
        <dbReference type="PROSITE" id="PS51194"/>
    </source>
</evidence>
<dbReference type="GO" id="GO:0070478">
    <property type="term" value="P:nuclear-transcribed mRNA catabolic process, 3'-5' exonucleolytic nonsense-mediated decay"/>
    <property type="evidence" value="ECO:0007669"/>
    <property type="project" value="TreeGrafter"/>
</dbReference>
<feature type="domain" description="Helicase C-terminal" evidence="11">
    <location>
        <begin position="465"/>
        <end position="658"/>
    </location>
</feature>
<dbReference type="Gene3D" id="3.40.50.300">
    <property type="entry name" value="P-loop containing nucleotide triphosphate hydrolases"/>
    <property type="match status" value="2"/>
</dbReference>
<keyword evidence="13" id="KW-1185">Reference proteome</keyword>
<dbReference type="Gene3D" id="1.10.3380.30">
    <property type="match status" value="2"/>
</dbReference>
<dbReference type="Pfam" id="PF00271">
    <property type="entry name" value="Helicase_C"/>
    <property type="match status" value="1"/>
</dbReference>
<evidence type="ECO:0000256" key="4">
    <source>
        <dbReference type="ARBA" id="ARBA00022741"/>
    </source>
</evidence>
<gene>
    <name evidence="12" type="ORF">FA09DRAFT_321239</name>
</gene>
<dbReference type="SMART" id="SM01142">
    <property type="entry name" value="DSHCT"/>
    <property type="match status" value="1"/>
</dbReference>
<dbReference type="PANTHER" id="PTHR12131">
    <property type="entry name" value="ATP-DEPENDENT RNA AND DNA HELICASE"/>
    <property type="match status" value="1"/>
</dbReference>
<dbReference type="SMART" id="SM00487">
    <property type="entry name" value="DEXDc"/>
    <property type="match status" value="1"/>
</dbReference>
<keyword evidence="4" id="KW-0547">Nucleotide-binding</keyword>
<feature type="region of interest" description="Disordered" evidence="9">
    <location>
        <begin position="1"/>
        <end position="64"/>
    </location>
</feature>
<dbReference type="FunFam" id="1.10.3380.30:FF:000001">
    <property type="entry name" value="Ski2 ATP-dependent RNA helicase"/>
    <property type="match status" value="1"/>
</dbReference>
<evidence type="ECO:0000259" key="10">
    <source>
        <dbReference type="PROSITE" id="PS51192"/>
    </source>
</evidence>
<dbReference type="InterPro" id="IPR027417">
    <property type="entry name" value="P-loop_NTPase"/>
</dbReference>
<dbReference type="InterPro" id="IPR011545">
    <property type="entry name" value="DEAD/DEAH_box_helicase_dom"/>
</dbReference>
<dbReference type="InterPro" id="IPR025696">
    <property type="entry name" value="Beta-barrel_MTR4"/>
</dbReference>
<keyword evidence="6 12" id="KW-0347">Helicase</keyword>
<accession>A0A316Z2W5</accession>
<dbReference type="GO" id="GO:0003723">
    <property type="term" value="F:RNA binding"/>
    <property type="evidence" value="ECO:0007669"/>
    <property type="project" value="UniProtKB-KW"/>
</dbReference>
<keyword evidence="5" id="KW-0378">Hydrolase</keyword>
<dbReference type="EMBL" id="KZ819300">
    <property type="protein sequence ID" value="PWN96137.1"/>
    <property type="molecule type" value="Genomic_DNA"/>
</dbReference>
<evidence type="ECO:0000256" key="2">
    <source>
        <dbReference type="ARBA" id="ARBA00010140"/>
    </source>
</evidence>
<dbReference type="InterPro" id="IPR014001">
    <property type="entry name" value="Helicase_ATP-bd"/>
</dbReference>
<dbReference type="GO" id="GO:0005524">
    <property type="term" value="F:ATP binding"/>
    <property type="evidence" value="ECO:0007669"/>
    <property type="project" value="UniProtKB-KW"/>
</dbReference>
<dbReference type="GeneID" id="37268555"/>
<evidence type="ECO:0000256" key="3">
    <source>
        <dbReference type="ARBA" id="ARBA00022490"/>
    </source>
</evidence>
<dbReference type="CDD" id="cd18795">
    <property type="entry name" value="SF2_C_Ski2"/>
    <property type="match status" value="1"/>
</dbReference>
<dbReference type="STRING" id="58919.A0A316Z2W5"/>
<dbReference type="Pfam" id="PF08148">
    <property type="entry name" value="DSHCT"/>
    <property type="match status" value="1"/>
</dbReference>
<organism evidence="12 13">
    <name type="scientific">Tilletiopsis washingtonensis</name>
    <dbReference type="NCBI Taxonomy" id="58919"/>
    <lineage>
        <taxon>Eukaryota</taxon>
        <taxon>Fungi</taxon>
        <taxon>Dikarya</taxon>
        <taxon>Basidiomycota</taxon>
        <taxon>Ustilaginomycotina</taxon>
        <taxon>Exobasidiomycetes</taxon>
        <taxon>Entylomatales</taxon>
        <taxon>Entylomatales incertae sedis</taxon>
        <taxon>Tilletiopsis</taxon>
    </lineage>
</organism>
<dbReference type="Pfam" id="PF13234">
    <property type="entry name" value="MTR4_beta-barrel"/>
    <property type="match status" value="1"/>
</dbReference>
<dbReference type="FunFam" id="3.40.50.300:FF:000354">
    <property type="entry name" value="ATP-dependent RNA helicase SKI2"/>
    <property type="match status" value="1"/>
</dbReference>
<feature type="compositionally biased region" description="Gly residues" evidence="9">
    <location>
        <begin position="397"/>
        <end position="429"/>
    </location>
</feature>
<feature type="compositionally biased region" description="Acidic residues" evidence="9">
    <location>
        <begin position="16"/>
        <end position="26"/>
    </location>
</feature>
<dbReference type="PANTHER" id="PTHR12131:SF1">
    <property type="entry name" value="ATP-DEPENDENT RNA HELICASE SUPV3L1, MITOCHONDRIAL-RELATED"/>
    <property type="match status" value="1"/>
</dbReference>
<evidence type="ECO:0000256" key="7">
    <source>
        <dbReference type="ARBA" id="ARBA00022840"/>
    </source>
</evidence>
<dbReference type="InterPro" id="IPR048392">
    <property type="entry name" value="MTR4-like_stalk"/>
</dbReference>
<feature type="domain" description="Helicase ATP-binding" evidence="10">
    <location>
        <begin position="178"/>
        <end position="336"/>
    </location>
</feature>
<comment type="similarity">
    <text evidence="2">Belongs to the helicase family. SKI2 subfamily.</text>
</comment>
<dbReference type="GO" id="GO:0055087">
    <property type="term" value="C:Ski complex"/>
    <property type="evidence" value="ECO:0007669"/>
    <property type="project" value="TreeGrafter"/>
</dbReference>
<feature type="compositionally biased region" description="Acidic residues" evidence="9">
    <location>
        <begin position="55"/>
        <end position="64"/>
    </location>
</feature>